<name>A0A3P8QVZ8_ASTCA</name>
<dbReference type="GO" id="GO:0004725">
    <property type="term" value="F:protein tyrosine phosphatase activity"/>
    <property type="evidence" value="ECO:0007669"/>
    <property type="project" value="InterPro"/>
</dbReference>
<evidence type="ECO:0000256" key="3">
    <source>
        <dbReference type="ARBA" id="ARBA00022729"/>
    </source>
</evidence>
<keyword evidence="7" id="KW-0472">Membrane</keyword>
<evidence type="ECO:0000259" key="10">
    <source>
        <dbReference type="PROSITE" id="PS50056"/>
    </source>
</evidence>
<feature type="domain" description="Fibronectin type-III" evidence="11">
    <location>
        <begin position="651"/>
        <end position="738"/>
    </location>
</feature>
<evidence type="ECO:0000256" key="2">
    <source>
        <dbReference type="ARBA" id="ARBA00022692"/>
    </source>
</evidence>
<dbReference type="InterPro" id="IPR050713">
    <property type="entry name" value="RTP_Phos/Ushers"/>
</dbReference>
<dbReference type="PROSITE" id="PS50853">
    <property type="entry name" value="FN3"/>
    <property type="match status" value="14"/>
</dbReference>
<dbReference type="InterPro" id="IPR029021">
    <property type="entry name" value="Prot-tyrosine_phosphatase-like"/>
</dbReference>
<dbReference type="SUPFAM" id="SSF52799">
    <property type="entry name" value="(Phosphotyrosine protein) phosphatases II"/>
    <property type="match status" value="1"/>
</dbReference>
<feature type="domain" description="Fibronectin type-III" evidence="11">
    <location>
        <begin position="241"/>
        <end position="361"/>
    </location>
</feature>
<keyword evidence="13" id="KW-1185">Reference proteome</keyword>
<feature type="domain" description="Fibronectin type-III" evidence="11">
    <location>
        <begin position="150"/>
        <end position="238"/>
    </location>
</feature>
<dbReference type="Ensembl" id="ENSACLT00000034661.2">
    <property type="protein sequence ID" value="ENSACLP00000033855.2"/>
    <property type="gene ID" value="ENSACLG00000022673.2"/>
</dbReference>
<dbReference type="PANTHER" id="PTHR46957:SF1">
    <property type="entry name" value="PHOSPHATIDYLINOSITOL PHOSPHATASE PTPRQ"/>
    <property type="match status" value="1"/>
</dbReference>
<evidence type="ECO:0000256" key="5">
    <source>
        <dbReference type="ARBA" id="ARBA00022912"/>
    </source>
</evidence>
<dbReference type="Pfam" id="PF00041">
    <property type="entry name" value="fn3"/>
    <property type="match status" value="13"/>
</dbReference>
<dbReference type="InterPro" id="IPR013783">
    <property type="entry name" value="Ig-like_fold"/>
</dbReference>
<keyword evidence="5" id="KW-0904">Protein phosphatase</keyword>
<dbReference type="PROSITE" id="PS00383">
    <property type="entry name" value="TYR_PHOSPHATASE_1"/>
    <property type="match status" value="1"/>
</dbReference>
<comment type="subcellular location">
    <subcellularLocation>
        <location evidence="1">Membrane</location>
        <topology evidence="1">Single-pass membrane protein</topology>
    </subcellularLocation>
</comment>
<feature type="domain" description="Fibronectin type-III" evidence="11">
    <location>
        <begin position="1239"/>
        <end position="1358"/>
    </location>
</feature>
<feature type="domain" description="Fibronectin type-III" evidence="11">
    <location>
        <begin position="1147"/>
        <end position="1235"/>
    </location>
</feature>
<reference evidence="12 13" key="1">
    <citation type="submission" date="2018-05" db="EMBL/GenBank/DDBJ databases">
        <authorList>
            <person name="Datahose"/>
        </authorList>
    </citation>
    <scope>NUCLEOTIDE SEQUENCE</scope>
</reference>
<protein>
    <recommendedName>
        <fullName evidence="14">Protein-tyrosine-phosphatase</fullName>
    </recommendedName>
</protein>
<sequence>MCMYISLNLHVYSHPAAPGLVTNLTAYAHNHTFVVLTWFLPHRINGLITKFAVKAKFARTGQIVRLLEVNAVDIMTVALPHCNVLCFSFSLLLNCAVIAKSSWNVPISVGVDQLRPYIAYLFEVSAFTSEGEGQVASTMVRMPESAPEDPPQNFSVFSMTSRSFSVSWSPPSITTGKFSYVLYLHGPTGFMYENSTGDTRFAFTGLKPYTRYIVDVRAKAAGEVGPAAKGDIVTPAEAPSAVQHLMAIAEDSVSIRVSWKSPAQPNGPIIQYRLLVLVEETLLQNITMTAVSQMILSLPLYASSLKNTVKDIQEVMDVLSEELSYLVSDLVPFTEYTFRVTASTTVGEGPAANITEKTREQVPSSVLEVSYQNISSTSILVSWTPPINPNGRITHYTVYGLKLPSNQGLKWVTNTTSILITGNLDKYTPYKLRVAASTVVGESSLSEEDDIFVFTLEDEPDSPPVNLTVVNTTPSTATIAWSAPEKANGAIQQYEVLYENESYSALVNTSSNKVTLFSLKPFSFYNVSVSAYTRYGNGNQTSDTLYLLSGEDVPGSPPYGLSYESVSPSEVNVTWMPPLLPNGVIIHYSLEIWNSSHYLNLTSRTNYIHITHLRKYAHYRIVVQAHTRVGAGNYSSEPLNITTLEDAPGTPPQFLHARKLSDYEVELSWQPPLEANSDIRYYIVRVWNETTDLRQNVTKTSVVINVDSESRYNASVSSWTRLGDGGVLIYISFTTTDAEPFDPPQNVTVVNTDASSVTLMWYPPTEPNGIIVYYTIYYSFNNTVTTVPVSDLYSHTSPDSRLSYTLTGLIGGNNYTFWMASSTVQGDGGVHSELIIVTLFFLSHSLVPGDSVQNLTAQIFSSTVIIVSWDPPLEPNGRPYYLLTLQEAGIVPNISNQRAPAVNKTIKHTTTDNIFLFTKLRKYFPYVLTVTPATTAGPAYNHTSTMYLRTDDDIPSSAPLLVSTKNLSSSSIGVVWQRPLEANGEITEYTLILVGLEGTNTTHTPNTSFVLTNLLPYTAYNLTITAATRKGSGPSLLLQLHSDESGPTSPPRNLTIYNHTAVSVWLSWEPPLEPNGVVIKYGFRIQDLITQTVTHRNSSGSSTTEYLSGFKPHSSYEISVNSFTRVGHGNQFSSPVSFTTNESVSDAVGNLSCSGVSWDSILLSWEIPANPNGQIIFYEIQLEVDQQSYKHEAHTPEHTVTGLSPDQEYALSVAAVNSAGPGDRLNCTASTLSESVPAAPRFLTISQVTPNNVTLRWAPPHSVPGLLKEYHIVAQLISANCEPSISVKAQSTPKDDLALHCIEHNVTVSINASDAEQKQSFTIHPVAKYRHYRFKVAAVTNAGVGDYTQWKYKRTMAGNPDAPPRDLKVTSTSNSFHIAWDAPAVLSGLTSYLVQVDGPGVNISIVRAPGELMTIVVTNLTAFSRYSVTITAFTGDLEHASSDGKAIGPIYFQTKEEEPKDPPKNVTVSVIPEEVRAVKLTFNPPEEPNGNITEYIVYIYEKDQLVRNISLNIIQKENNTMDAVIEGLKGGRTYSLQISAKNGAGKSPLSSRVLITTGIKAPSKPTQKPQAMLSYGGVAMVTHRSITIHMPACFYSDDNGPITKIQVIVAESGVKDNKNVTNWKSAYYDHPAPYFTDSGFPNPPCNGWSQRYNQTAAEYVIGKSNDCTGNNTEYFCNGPLKPNSVYVFKFRATNVNGEYTDSEYSEHIKTGTAQIILGVLIHQRKKEGGTYSPREAEIIETKCKLDQLIAVADMELKQEKLNQLLSYRKSLKPVNKKSFLQHVEDLCANDNSKFQEEFSELPKLLQDLATTDADLPWNKSKNRFPNIKPYNNNRVKLLSEPGTAGSDYINASFVSGYLCPNEFIATQGPLPGTVADFWRMIWETGTRTIAMLTQCYEKGRIRCHKYWPEDNKPMSVFSDILISKVSEEVFPDWTIRTLKVEKHGHYILVRHFNYTSWPEHGVPESCSTLIKFVKAVRMHRQDNSTIVVHCSAGVGRTGVFIALDHLIQHVRDHDFVDIYGLVAELRSERMCMVQNLAQYIFLHQSTLELLNNKGNSQSIWFVSYSALEKMDSLDAMEGDVELEWEETTM</sequence>
<dbReference type="PRINTS" id="PR00700">
    <property type="entry name" value="PRTYPHPHTASE"/>
</dbReference>
<feature type="domain" description="Tyrosine specific protein phosphatases" evidence="10">
    <location>
        <begin position="1967"/>
        <end position="2040"/>
    </location>
</feature>
<feature type="domain" description="Fibronectin type-III" evidence="11">
    <location>
        <begin position="362"/>
        <end position="458"/>
    </location>
</feature>
<dbReference type="GeneTree" id="ENSGT00940000167492"/>
<dbReference type="SMART" id="SM00404">
    <property type="entry name" value="PTPc_motif"/>
    <property type="match status" value="1"/>
</dbReference>
<dbReference type="GO" id="GO:0016020">
    <property type="term" value="C:membrane"/>
    <property type="evidence" value="ECO:0007669"/>
    <property type="project" value="UniProtKB-SubCell"/>
</dbReference>
<dbReference type="CDD" id="cd00063">
    <property type="entry name" value="FN3"/>
    <property type="match status" value="13"/>
</dbReference>
<dbReference type="PROSITE" id="PS50056">
    <property type="entry name" value="TYR_PHOSPHATASE_2"/>
    <property type="match status" value="1"/>
</dbReference>
<gene>
    <name evidence="12" type="primary">PTPRQ</name>
</gene>
<keyword evidence="8" id="KW-0325">Glycoprotein</keyword>
<dbReference type="SUPFAM" id="SSF49265">
    <property type="entry name" value="Fibronectin type III"/>
    <property type="match status" value="9"/>
</dbReference>
<organism evidence="12 13">
    <name type="scientific">Astatotilapia calliptera</name>
    <name type="common">Eastern happy</name>
    <name type="synonym">Chromis callipterus</name>
    <dbReference type="NCBI Taxonomy" id="8154"/>
    <lineage>
        <taxon>Eukaryota</taxon>
        <taxon>Metazoa</taxon>
        <taxon>Chordata</taxon>
        <taxon>Craniata</taxon>
        <taxon>Vertebrata</taxon>
        <taxon>Euteleostomi</taxon>
        <taxon>Actinopterygii</taxon>
        <taxon>Neopterygii</taxon>
        <taxon>Teleostei</taxon>
        <taxon>Neoteleostei</taxon>
        <taxon>Acanthomorphata</taxon>
        <taxon>Ovalentaria</taxon>
        <taxon>Cichlomorphae</taxon>
        <taxon>Cichliformes</taxon>
        <taxon>Cichlidae</taxon>
        <taxon>African cichlids</taxon>
        <taxon>Pseudocrenilabrinae</taxon>
        <taxon>Haplochromini</taxon>
        <taxon>Astatotilapia</taxon>
    </lineage>
</organism>
<dbReference type="PRINTS" id="PR00014">
    <property type="entry name" value="FNTYPEIII"/>
</dbReference>
<dbReference type="CDD" id="cd14616">
    <property type="entry name" value="R-PTPc-Q"/>
    <property type="match status" value="1"/>
</dbReference>
<dbReference type="PANTHER" id="PTHR46957">
    <property type="entry name" value="CYTOKINE RECEPTOR"/>
    <property type="match status" value="1"/>
</dbReference>
<evidence type="ECO:0000313" key="12">
    <source>
        <dbReference type="Ensembl" id="ENSACLP00000033855.2"/>
    </source>
</evidence>
<feature type="domain" description="Fibronectin type-III" evidence="11">
    <location>
        <begin position="958"/>
        <end position="1045"/>
    </location>
</feature>
<dbReference type="FunFam" id="2.60.40.10:FF:000478">
    <property type="entry name" value="Protein tyrosine phosphatase, receptor type Q"/>
    <property type="match status" value="1"/>
</dbReference>
<evidence type="ECO:0000256" key="4">
    <source>
        <dbReference type="ARBA" id="ARBA00022801"/>
    </source>
</evidence>
<evidence type="ECO:0000259" key="9">
    <source>
        <dbReference type="PROSITE" id="PS50055"/>
    </source>
</evidence>
<dbReference type="GO" id="GO:0043235">
    <property type="term" value="C:receptor complex"/>
    <property type="evidence" value="ECO:0007669"/>
    <property type="project" value="TreeGrafter"/>
</dbReference>
<proteinExistence type="predicted"/>
<dbReference type="FunFam" id="3.90.190.10:FF:000041">
    <property type="entry name" value="phosphatidylinositol phosphatase PTPRQ isoform X1"/>
    <property type="match status" value="1"/>
</dbReference>
<dbReference type="STRING" id="8154.ENSACLP00000033855"/>
<dbReference type="InterPro" id="IPR000242">
    <property type="entry name" value="PTP_cat"/>
</dbReference>
<dbReference type="InterPro" id="IPR003961">
    <property type="entry name" value="FN3_dom"/>
</dbReference>
<reference evidence="12" key="4">
    <citation type="submission" date="2025-09" db="UniProtKB">
        <authorList>
            <consortium name="Ensembl"/>
        </authorList>
    </citation>
    <scope>IDENTIFICATION</scope>
</reference>
<feature type="domain" description="Fibronectin type-III" evidence="11">
    <location>
        <begin position="851"/>
        <end position="953"/>
    </location>
</feature>
<reference evidence="13" key="2">
    <citation type="submission" date="2023-03" db="EMBL/GenBank/DDBJ databases">
        <authorList>
            <consortium name="Wellcome Sanger Institute Data Sharing"/>
        </authorList>
    </citation>
    <scope>NUCLEOTIDE SEQUENCE [LARGE SCALE GENOMIC DNA]</scope>
</reference>
<evidence type="ECO:0000256" key="6">
    <source>
        <dbReference type="ARBA" id="ARBA00022989"/>
    </source>
</evidence>
<evidence type="ECO:0000256" key="7">
    <source>
        <dbReference type="ARBA" id="ARBA00023136"/>
    </source>
</evidence>
<feature type="domain" description="Fibronectin type-III" evidence="11">
    <location>
        <begin position="1050"/>
        <end position="1143"/>
    </location>
</feature>
<dbReference type="OMA" id="YYTVYIW"/>
<dbReference type="Gene3D" id="2.60.40.10">
    <property type="entry name" value="Immunoglobulins"/>
    <property type="match status" value="15"/>
</dbReference>
<feature type="domain" description="Fibronectin type-III" evidence="11">
    <location>
        <begin position="557"/>
        <end position="646"/>
    </location>
</feature>
<feature type="domain" description="Fibronectin type-III" evidence="11">
    <location>
        <begin position="463"/>
        <end position="552"/>
    </location>
</feature>
<dbReference type="InterPro" id="IPR000387">
    <property type="entry name" value="Tyr_Pase_dom"/>
</dbReference>
<evidence type="ECO:0000259" key="11">
    <source>
        <dbReference type="PROSITE" id="PS50853"/>
    </source>
</evidence>
<dbReference type="PROSITE" id="PS50055">
    <property type="entry name" value="TYR_PHOSPHATASE_PTP"/>
    <property type="match status" value="1"/>
</dbReference>
<evidence type="ECO:0000256" key="8">
    <source>
        <dbReference type="ARBA" id="ARBA00023180"/>
    </source>
</evidence>
<feature type="domain" description="Tyrosine-protein phosphatase" evidence="9">
    <location>
        <begin position="1794"/>
        <end position="2049"/>
    </location>
</feature>
<dbReference type="InterPro" id="IPR016130">
    <property type="entry name" value="Tyr_Pase_AS"/>
</dbReference>
<dbReference type="Proteomes" id="UP000265100">
    <property type="component" value="Chromosome 7"/>
</dbReference>
<evidence type="ECO:0000313" key="13">
    <source>
        <dbReference type="Proteomes" id="UP000265100"/>
    </source>
</evidence>
<keyword evidence="2" id="KW-0812">Transmembrane</keyword>
<keyword evidence="3" id="KW-0732">Signal</keyword>
<keyword evidence="4" id="KW-0378">Hydrolase</keyword>
<dbReference type="Bgee" id="ENSACLG00000022673">
    <property type="expression patterns" value="Expressed in zone of skin"/>
</dbReference>
<accession>A0A3P8QVZ8</accession>
<dbReference type="Gene3D" id="3.90.190.10">
    <property type="entry name" value="Protein tyrosine phosphatase superfamily"/>
    <property type="match status" value="1"/>
</dbReference>
<dbReference type="SMART" id="SM00060">
    <property type="entry name" value="FN3"/>
    <property type="match status" value="15"/>
</dbReference>
<evidence type="ECO:0000256" key="1">
    <source>
        <dbReference type="ARBA" id="ARBA00004167"/>
    </source>
</evidence>
<keyword evidence="6" id="KW-1133">Transmembrane helix</keyword>
<feature type="domain" description="Fibronectin type-III" evidence="11">
    <location>
        <begin position="1462"/>
        <end position="1560"/>
    </location>
</feature>
<dbReference type="Pfam" id="PF00102">
    <property type="entry name" value="Y_phosphatase"/>
    <property type="match status" value="1"/>
</dbReference>
<reference evidence="12" key="3">
    <citation type="submission" date="2025-08" db="UniProtKB">
        <authorList>
            <consortium name="Ensembl"/>
        </authorList>
    </citation>
    <scope>IDENTIFICATION</scope>
</reference>
<feature type="domain" description="Fibronectin type-III" evidence="11">
    <location>
        <begin position="1363"/>
        <end position="1457"/>
    </location>
</feature>
<evidence type="ECO:0008006" key="14">
    <source>
        <dbReference type="Google" id="ProtNLM"/>
    </source>
</evidence>
<feature type="domain" description="Fibronectin type-III" evidence="11">
    <location>
        <begin position="743"/>
        <end position="843"/>
    </location>
</feature>
<dbReference type="InterPro" id="IPR003595">
    <property type="entry name" value="Tyr_Pase_cat"/>
</dbReference>
<dbReference type="SMART" id="SM00194">
    <property type="entry name" value="PTPc"/>
    <property type="match status" value="1"/>
</dbReference>
<dbReference type="InterPro" id="IPR036116">
    <property type="entry name" value="FN3_sf"/>
</dbReference>